<dbReference type="AlphaFoldDB" id="A0A2P8EG03"/>
<evidence type="ECO:0000256" key="2">
    <source>
        <dbReference type="ARBA" id="ARBA00022692"/>
    </source>
</evidence>
<sequence>MTAHVIWTEIKLLSREPLTMLVGLAFPTLLMVLLAGSFGNEPDPEMGGLRGTDFYVPVYASAAIAVMGFLGVPTHLAAYRERGVLRRFRAASVSAWTMVAAQVVMVAVLAAVGVGVMLTIGFTAFDLTAPSSAAGVAVGLVVGVLAFAGIGVFLGVVLPTARAAQGTGLLLFFGLFFVAGGGPPPYLLPDTVNTLADLTPMGSLVSAVSDPWHGDGWNVAALVAMGALAAVMGTLATRRLART</sequence>
<reference evidence="8 9" key="1">
    <citation type="submission" date="2018-03" db="EMBL/GenBank/DDBJ databases">
        <title>Genomic Encyclopedia of Archaeal and Bacterial Type Strains, Phase II (KMG-II): from individual species to whole genera.</title>
        <authorList>
            <person name="Goeker M."/>
        </authorList>
    </citation>
    <scope>NUCLEOTIDE SEQUENCE [LARGE SCALE GENOMIC DNA]</scope>
    <source>
        <strain evidence="8 9">DSM 45211</strain>
    </source>
</reference>
<proteinExistence type="predicted"/>
<comment type="subcellular location">
    <subcellularLocation>
        <location evidence="1">Membrane</location>
        <topology evidence="1">Multi-pass membrane protein</topology>
    </subcellularLocation>
</comment>
<protein>
    <submittedName>
        <fullName evidence="8">ABC-2 type transport system permease protein</fullName>
    </submittedName>
</protein>
<evidence type="ECO:0000256" key="3">
    <source>
        <dbReference type="ARBA" id="ARBA00022989"/>
    </source>
</evidence>
<feature type="transmembrane region" description="Helical" evidence="6">
    <location>
        <begin position="58"/>
        <end position="78"/>
    </location>
</feature>
<evidence type="ECO:0000313" key="9">
    <source>
        <dbReference type="Proteomes" id="UP000243528"/>
    </source>
</evidence>
<evidence type="ECO:0000313" key="8">
    <source>
        <dbReference type="EMBL" id="PSL08382.1"/>
    </source>
</evidence>
<keyword evidence="2 6" id="KW-0812">Transmembrane</keyword>
<evidence type="ECO:0000259" key="7">
    <source>
        <dbReference type="Pfam" id="PF01061"/>
    </source>
</evidence>
<dbReference type="RefSeq" id="WP_106535442.1">
    <property type="nucleotide sequence ID" value="NZ_ML142897.1"/>
</dbReference>
<feature type="transmembrane region" description="Helical" evidence="6">
    <location>
        <begin position="217"/>
        <end position="237"/>
    </location>
</feature>
<evidence type="ECO:0000256" key="5">
    <source>
        <dbReference type="ARBA" id="ARBA00023251"/>
    </source>
</evidence>
<evidence type="ECO:0000256" key="1">
    <source>
        <dbReference type="ARBA" id="ARBA00004141"/>
    </source>
</evidence>
<dbReference type="GO" id="GO:0140359">
    <property type="term" value="F:ABC-type transporter activity"/>
    <property type="evidence" value="ECO:0007669"/>
    <property type="project" value="InterPro"/>
</dbReference>
<dbReference type="PANTHER" id="PTHR43229">
    <property type="entry name" value="NODULATION PROTEIN J"/>
    <property type="match status" value="1"/>
</dbReference>
<evidence type="ECO:0000256" key="4">
    <source>
        <dbReference type="ARBA" id="ARBA00023136"/>
    </source>
</evidence>
<keyword evidence="3 6" id="KW-1133">Transmembrane helix</keyword>
<name>A0A2P8EG03_9ACTN</name>
<accession>A0A2P8EG03</accession>
<dbReference type="Proteomes" id="UP000243528">
    <property type="component" value="Unassembled WGS sequence"/>
</dbReference>
<organism evidence="8 9">
    <name type="scientific">Haloactinopolyspora alba</name>
    <dbReference type="NCBI Taxonomy" id="648780"/>
    <lineage>
        <taxon>Bacteria</taxon>
        <taxon>Bacillati</taxon>
        <taxon>Actinomycetota</taxon>
        <taxon>Actinomycetes</taxon>
        <taxon>Jiangellales</taxon>
        <taxon>Jiangellaceae</taxon>
        <taxon>Haloactinopolyspora</taxon>
    </lineage>
</organism>
<keyword evidence="9" id="KW-1185">Reference proteome</keyword>
<dbReference type="InterPro" id="IPR013525">
    <property type="entry name" value="ABC2_TM"/>
</dbReference>
<dbReference type="InterPro" id="IPR000412">
    <property type="entry name" value="ABC_2_transport"/>
</dbReference>
<feature type="transmembrane region" description="Helical" evidence="6">
    <location>
        <begin position="169"/>
        <end position="188"/>
    </location>
</feature>
<dbReference type="InterPro" id="IPR051784">
    <property type="entry name" value="Nod_factor_ABC_transporter"/>
</dbReference>
<keyword evidence="5" id="KW-0046">Antibiotic resistance</keyword>
<dbReference type="PIRSF" id="PIRSF006648">
    <property type="entry name" value="DrrB"/>
    <property type="match status" value="1"/>
</dbReference>
<dbReference type="EMBL" id="PYGE01000001">
    <property type="protein sequence ID" value="PSL08382.1"/>
    <property type="molecule type" value="Genomic_DNA"/>
</dbReference>
<dbReference type="Pfam" id="PF01061">
    <property type="entry name" value="ABC2_membrane"/>
    <property type="match status" value="1"/>
</dbReference>
<dbReference type="OrthoDB" id="3217868at2"/>
<dbReference type="GO" id="GO:0043190">
    <property type="term" value="C:ATP-binding cassette (ABC) transporter complex"/>
    <property type="evidence" value="ECO:0007669"/>
    <property type="project" value="InterPro"/>
</dbReference>
<dbReference type="GO" id="GO:0046677">
    <property type="term" value="P:response to antibiotic"/>
    <property type="evidence" value="ECO:0007669"/>
    <property type="project" value="UniProtKB-KW"/>
</dbReference>
<feature type="transmembrane region" description="Helical" evidence="6">
    <location>
        <begin position="99"/>
        <end position="122"/>
    </location>
</feature>
<keyword evidence="4 6" id="KW-0472">Membrane</keyword>
<comment type="caution">
    <text evidence="8">The sequence shown here is derived from an EMBL/GenBank/DDBJ whole genome shotgun (WGS) entry which is preliminary data.</text>
</comment>
<feature type="transmembrane region" description="Helical" evidence="6">
    <location>
        <begin position="134"/>
        <end position="157"/>
    </location>
</feature>
<evidence type="ECO:0000256" key="6">
    <source>
        <dbReference type="SAM" id="Phobius"/>
    </source>
</evidence>
<feature type="domain" description="ABC-2 type transporter transmembrane" evidence="7">
    <location>
        <begin position="5"/>
        <end position="208"/>
    </location>
</feature>
<feature type="transmembrane region" description="Helical" evidence="6">
    <location>
        <begin position="18"/>
        <end position="38"/>
    </location>
</feature>
<dbReference type="PANTHER" id="PTHR43229:SF2">
    <property type="entry name" value="NODULATION PROTEIN J"/>
    <property type="match status" value="1"/>
</dbReference>
<gene>
    <name evidence="8" type="ORF">CLV30_101354</name>
</gene>